<dbReference type="KEGG" id="lang:109345497"/>
<evidence type="ECO:0000256" key="4">
    <source>
        <dbReference type="SAM" id="MobiDB-lite"/>
    </source>
</evidence>
<feature type="repeat" description="PPR" evidence="3">
    <location>
        <begin position="147"/>
        <end position="181"/>
    </location>
</feature>
<evidence type="ECO:0000313" key="5">
    <source>
        <dbReference type="EMBL" id="OIW13897.1"/>
    </source>
</evidence>
<feature type="repeat" description="PPR" evidence="3">
    <location>
        <begin position="518"/>
        <end position="552"/>
    </location>
</feature>
<keyword evidence="2" id="KW-0677">Repeat</keyword>
<feature type="repeat" description="PPR" evidence="3">
    <location>
        <begin position="588"/>
        <end position="622"/>
    </location>
</feature>
<dbReference type="Proteomes" id="UP000188354">
    <property type="component" value="Chromosome LG04"/>
</dbReference>
<feature type="repeat" description="PPR" evidence="3">
    <location>
        <begin position="307"/>
        <end position="341"/>
    </location>
</feature>
<feature type="region of interest" description="Disordered" evidence="4">
    <location>
        <begin position="61"/>
        <end position="82"/>
    </location>
</feature>
<feature type="repeat" description="PPR" evidence="3">
    <location>
        <begin position="377"/>
        <end position="411"/>
    </location>
</feature>
<reference evidence="5 6" key="1">
    <citation type="journal article" date="2017" name="Plant Biotechnol. J.">
        <title>A comprehensive draft genome sequence for lupin (Lupinus angustifolius), an emerging health food: insights into plant-microbe interactions and legume evolution.</title>
        <authorList>
            <person name="Hane J.K."/>
            <person name="Ming Y."/>
            <person name="Kamphuis L.G."/>
            <person name="Nelson M.N."/>
            <person name="Garg G."/>
            <person name="Atkins C.A."/>
            <person name="Bayer P.E."/>
            <person name="Bravo A."/>
            <person name="Bringans S."/>
            <person name="Cannon S."/>
            <person name="Edwards D."/>
            <person name="Foley R."/>
            <person name="Gao L.L."/>
            <person name="Harrison M.J."/>
            <person name="Huang W."/>
            <person name="Hurgobin B."/>
            <person name="Li S."/>
            <person name="Liu C.W."/>
            <person name="McGrath A."/>
            <person name="Morahan G."/>
            <person name="Murray J."/>
            <person name="Weller J."/>
            <person name="Jian J."/>
            <person name="Singh K.B."/>
        </authorList>
    </citation>
    <scope>NUCLEOTIDE SEQUENCE [LARGE SCALE GENOMIC DNA]</scope>
    <source>
        <strain evidence="6">cv. Tanjil</strain>
        <tissue evidence="5">Whole plant</tissue>
    </source>
</reference>
<dbReference type="PANTHER" id="PTHR47447">
    <property type="entry name" value="OS03G0856100 PROTEIN"/>
    <property type="match status" value="1"/>
</dbReference>
<dbReference type="PANTHER" id="PTHR47447:SF21">
    <property type="entry name" value="PENTACOTRIPEPTIDE-REPEAT REGION OF PRORP DOMAIN-CONTAINING PROTEIN"/>
    <property type="match status" value="1"/>
</dbReference>
<feature type="repeat" description="PPR" evidence="3">
    <location>
        <begin position="865"/>
        <end position="899"/>
    </location>
</feature>
<feature type="repeat" description="PPR" evidence="3">
    <location>
        <begin position="762"/>
        <end position="796"/>
    </location>
</feature>
<sequence>MSYAENILGVSSFSSSSSFSSTFLTQISTKSHLGHLPLPNIRSHCFRLHCHSKTLTLPTKSSSYSYSIKGSSSSSSSNRKKKKNYGGLLPSILRSLELTDDVESALDSFDEKLGPKEMTIILKEQRKWERVVRVFEWFKSHEDYVPNVIHYNVVLRALGKAQQWDQLRLCWVEMAKNGVSPSNNTYSMLVDVYGKAGLVKESLLWIKHMRMRGYFPDEVTMSTVVKVLKDVGEFDRADKFFKDWCVGRVELDDLDLDSLTLDKNSRLMPISFKHFLSTELFKTGGRIPASDIMSLSNTENAPRKPRLTSTYNTMIDLYGKAGRLKDAADVFADMLKSGVAADTITFNTMIFVCGSHGNLEEAESLLVKMEEKSISPDTKTYNILLSLYADAGNIDAALSCYRRIREAGLFPDVVTHRALLGALCANNMVQAVENLLNEMEKSHVSVDEHSLPGIVKMYLNEEAFDKANDFLQKFQLNREPSSTICAAIIDVFAEKGLLAQAENIFYRERNTAGKTRDDVVEYNVMIKAYGKAKLYDEAVSLFKVMKNRGIWPDDCTYNSLIQMLSGAELLDQARALMVEMQEMGFKPHCQTFSAVIGCHAHLGQLSDAVSVYQEMLRAGVKPNEIVYGSLINGFAEHGSLDEALEYFHMMEESGLSANLVVLTSLLKSYCKVGNLDGAKATFQQMQNIEGGVDLIACNSMISLFADLGLVSEAKLAFDNLREKGWADGISYATMMFLYRGVGLIDEAMELAEEMKLSGLLRDCVSYNKVLVCYATSGQLYECAELIHQMISQKFLPNDGTFRVLFTVLKKGGFAIEAVEQLESSYKEGKPYARQAAFTALYSLVGMHALALESVRTFLESDVDLDSSAYNVAIYAYAAAGDINKALNIYMKMKDEHVEPDFVTDINLVFCYGKAGMVEGVKRMFSQLQYGEMEPSKSMFKAIIDAFRNCNRRDLCELVTKEMNITFNSEEHSENLSDTNSEAEGETYSEIESETEYDTDEAY</sequence>
<dbReference type="STRING" id="3871.A0A4P1RLY7"/>
<protein>
    <recommendedName>
        <fullName evidence="7">Pentacotripeptide-repeat region of PRORP domain-containing protein</fullName>
    </recommendedName>
</protein>
<dbReference type="Pfam" id="PF13812">
    <property type="entry name" value="PPR_3"/>
    <property type="match status" value="1"/>
</dbReference>
<feature type="region of interest" description="Disordered" evidence="4">
    <location>
        <begin position="968"/>
        <end position="1002"/>
    </location>
</feature>
<feature type="compositionally biased region" description="Acidic residues" evidence="4">
    <location>
        <begin position="980"/>
        <end position="1002"/>
    </location>
</feature>
<comment type="similarity">
    <text evidence="1">Belongs to the PPR family. P subfamily.</text>
</comment>
<feature type="repeat" description="PPR" evidence="3">
    <location>
        <begin position="727"/>
        <end position="761"/>
    </location>
</feature>
<organism evidence="5 6">
    <name type="scientific">Lupinus angustifolius</name>
    <name type="common">Narrow-leaved blue lupine</name>
    <dbReference type="NCBI Taxonomy" id="3871"/>
    <lineage>
        <taxon>Eukaryota</taxon>
        <taxon>Viridiplantae</taxon>
        <taxon>Streptophyta</taxon>
        <taxon>Embryophyta</taxon>
        <taxon>Tracheophyta</taxon>
        <taxon>Spermatophyta</taxon>
        <taxon>Magnoliopsida</taxon>
        <taxon>eudicotyledons</taxon>
        <taxon>Gunneridae</taxon>
        <taxon>Pentapetalae</taxon>
        <taxon>rosids</taxon>
        <taxon>fabids</taxon>
        <taxon>Fabales</taxon>
        <taxon>Fabaceae</taxon>
        <taxon>Papilionoideae</taxon>
        <taxon>50 kb inversion clade</taxon>
        <taxon>genistoids sensu lato</taxon>
        <taxon>core genistoids</taxon>
        <taxon>Genisteae</taxon>
        <taxon>Lupinus</taxon>
    </lineage>
</organism>
<dbReference type="Pfam" id="PF01535">
    <property type="entry name" value="PPR"/>
    <property type="match status" value="4"/>
</dbReference>
<evidence type="ECO:0000256" key="2">
    <source>
        <dbReference type="ARBA" id="ARBA00022737"/>
    </source>
</evidence>
<name>A0A4P1RLY7_LUPAN</name>
<dbReference type="NCBIfam" id="TIGR00756">
    <property type="entry name" value="PPR"/>
    <property type="match status" value="13"/>
</dbReference>
<feature type="compositionally biased region" description="Low complexity" evidence="4">
    <location>
        <begin position="61"/>
        <end position="77"/>
    </location>
</feature>
<dbReference type="SUPFAM" id="SSF48452">
    <property type="entry name" value="TPR-like"/>
    <property type="match status" value="1"/>
</dbReference>
<dbReference type="PROSITE" id="PS51375">
    <property type="entry name" value="PPR"/>
    <property type="match status" value="14"/>
</dbReference>
<dbReference type="EMBL" id="CM007364">
    <property type="protein sequence ID" value="OIW13897.1"/>
    <property type="molecule type" value="Genomic_DNA"/>
</dbReference>
<evidence type="ECO:0000313" key="6">
    <source>
        <dbReference type="Proteomes" id="UP000188354"/>
    </source>
</evidence>
<feature type="repeat" description="PPR" evidence="3">
    <location>
        <begin position="553"/>
        <end position="587"/>
    </location>
</feature>
<dbReference type="InterPro" id="IPR002885">
    <property type="entry name" value="PPR_rpt"/>
</dbReference>
<dbReference type="Gene3D" id="1.25.40.10">
    <property type="entry name" value="Tetratricopeptide repeat domain"/>
    <property type="match status" value="6"/>
</dbReference>
<accession>A0A4P1RLY7</accession>
<gene>
    <name evidence="5" type="ORF">TanjilG_31786</name>
</gene>
<dbReference type="Gramene" id="OIW13897">
    <property type="protein sequence ID" value="OIW13897"/>
    <property type="gene ID" value="TanjilG_31786"/>
</dbReference>
<proteinExistence type="inferred from homology"/>
<dbReference type="AlphaFoldDB" id="A0A4P1RLY7"/>
<feature type="repeat" description="PPR" evidence="3">
    <location>
        <begin position="182"/>
        <end position="216"/>
    </location>
</feature>
<feature type="repeat" description="PPR" evidence="3">
    <location>
        <begin position="342"/>
        <end position="376"/>
    </location>
</feature>
<evidence type="ECO:0000256" key="1">
    <source>
        <dbReference type="ARBA" id="ARBA00007626"/>
    </source>
</evidence>
<feature type="repeat" description="PPR" evidence="3">
    <location>
        <begin position="658"/>
        <end position="688"/>
    </location>
</feature>
<dbReference type="Pfam" id="PF13041">
    <property type="entry name" value="PPR_2"/>
    <property type="match status" value="5"/>
</dbReference>
<evidence type="ECO:0008006" key="7">
    <source>
        <dbReference type="Google" id="ProtNLM"/>
    </source>
</evidence>
<feature type="repeat" description="PPR" evidence="3">
    <location>
        <begin position="623"/>
        <end position="657"/>
    </location>
</feature>
<dbReference type="InterPro" id="IPR011990">
    <property type="entry name" value="TPR-like_helical_dom_sf"/>
</dbReference>
<feature type="repeat" description="PPR" evidence="3">
    <location>
        <begin position="412"/>
        <end position="446"/>
    </location>
</feature>
<dbReference type="OrthoDB" id="185373at2759"/>
<evidence type="ECO:0000256" key="3">
    <source>
        <dbReference type="PROSITE-ProRule" id="PRU00708"/>
    </source>
</evidence>
<keyword evidence="6" id="KW-1185">Reference proteome</keyword>